<dbReference type="EMBL" id="CAMKVN010006861">
    <property type="protein sequence ID" value="CAI2190803.1"/>
    <property type="molecule type" value="Genomic_DNA"/>
</dbReference>
<proteinExistence type="predicted"/>
<evidence type="ECO:0000256" key="1">
    <source>
        <dbReference type="SAM" id="MobiDB-lite"/>
    </source>
</evidence>
<feature type="compositionally biased region" description="Acidic residues" evidence="1">
    <location>
        <begin position="35"/>
        <end position="55"/>
    </location>
</feature>
<keyword evidence="3" id="KW-1185">Reference proteome</keyword>
<organism evidence="2 3">
    <name type="scientific">Funneliformis geosporum</name>
    <dbReference type="NCBI Taxonomy" id="1117311"/>
    <lineage>
        <taxon>Eukaryota</taxon>
        <taxon>Fungi</taxon>
        <taxon>Fungi incertae sedis</taxon>
        <taxon>Mucoromycota</taxon>
        <taxon>Glomeromycotina</taxon>
        <taxon>Glomeromycetes</taxon>
        <taxon>Glomerales</taxon>
        <taxon>Glomeraceae</taxon>
        <taxon>Funneliformis</taxon>
    </lineage>
</organism>
<feature type="non-terminal residue" evidence="2">
    <location>
        <position position="206"/>
    </location>
</feature>
<reference evidence="2" key="1">
    <citation type="submission" date="2022-08" db="EMBL/GenBank/DDBJ databases">
        <authorList>
            <person name="Kallberg Y."/>
            <person name="Tangrot J."/>
            <person name="Rosling A."/>
        </authorList>
    </citation>
    <scope>NUCLEOTIDE SEQUENCE</scope>
    <source>
        <strain evidence="2">Wild A</strain>
    </source>
</reference>
<dbReference type="AlphaFoldDB" id="A0A9W4T561"/>
<evidence type="ECO:0000313" key="2">
    <source>
        <dbReference type="EMBL" id="CAI2190803.1"/>
    </source>
</evidence>
<comment type="caution">
    <text evidence="2">The sequence shown here is derived from an EMBL/GenBank/DDBJ whole genome shotgun (WGS) entry which is preliminary data.</text>
</comment>
<dbReference type="Proteomes" id="UP001153678">
    <property type="component" value="Unassembled WGS sequence"/>
</dbReference>
<accession>A0A9W4T561</accession>
<sequence>MGKYKSQLLQLNEKNNKVCDNNECIDGNDSKDDDGVIDYNDIEDNDDNEGNDENDDKLPAERPTISVSELLETSDGYLSEDKESLHNNSLNNSNKATDRTLNYNSHLINTSYYTTSRSTNTCLSTPTSRLLCSTNTRLSMAHNVHPSTPCMLHSTNACSFTSHSNNTNFNDDVFRSNTSNVFHSNTSLNDNTDIRLIFDAFNDDEF</sequence>
<feature type="region of interest" description="Disordered" evidence="1">
    <location>
        <begin position="19"/>
        <end position="64"/>
    </location>
</feature>
<name>A0A9W4T561_9GLOM</name>
<protein>
    <submittedName>
        <fullName evidence="2">1611_t:CDS:1</fullName>
    </submittedName>
</protein>
<evidence type="ECO:0000313" key="3">
    <source>
        <dbReference type="Proteomes" id="UP001153678"/>
    </source>
</evidence>
<gene>
    <name evidence="2" type="ORF">FWILDA_LOCUS14758</name>
</gene>